<comment type="caution">
    <text evidence="7">The sequence shown here is derived from an EMBL/GenBank/DDBJ whole genome shotgun (WGS) entry which is preliminary data.</text>
</comment>
<dbReference type="SUPFAM" id="SSF55729">
    <property type="entry name" value="Acyl-CoA N-acyltransferases (Nat)"/>
    <property type="match status" value="1"/>
</dbReference>
<dbReference type="Pfam" id="PF04376">
    <property type="entry name" value="ATE_N"/>
    <property type="match status" value="1"/>
</dbReference>
<dbReference type="AlphaFoldDB" id="A0A139SX92"/>
<dbReference type="PANTHER" id="PTHR21367:SF1">
    <property type="entry name" value="ARGINYL-TRNA--PROTEIN TRANSFERASE 1"/>
    <property type="match status" value="1"/>
</dbReference>
<evidence type="ECO:0000256" key="1">
    <source>
        <dbReference type="ARBA" id="ARBA00022490"/>
    </source>
</evidence>
<dbReference type="InterPro" id="IPR016181">
    <property type="entry name" value="Acyl_CoA_acyltransferase"/>
</dbReference>
<feature type="domain" description="N-end rule aminoacyl transferase C-terminal" evidence="6">
    <location>
        <begin position="105"/>
        <end position="226"/>
    </location>
</feature>
<comment type="similarity">
    <text evidence="4">Belongs to the R-transferase family. Bpt subfamily.</text>
</comment>
<sequence>MTDLTQCRFFISKPSPCGYLPGQQASNLLFDPRETVDAERFMQLCECGFRRSGEQFYRPRCQSCNACMPLRVVANEFVPNRQQKRNLKRNADLTLHITKPRFTDEYYDLYARYIEGKHADGDMYPASPEQFSRFLLNPLPFSRFYEFRKEERLLAVAVTDELPRGLTAVYTFYEPNEEQRSLGRFAILSQINQCKRLGLHALYLGYFIRQCRKMNYKTEYRPIQMMMHSHHWYRYSEKALAD</sequence>
<evidence type="ECO:0000259" key="5">
    <source>
        <dbReference type="Pfam" id="PF04376"/>
    </source>
</evidence>
<keyword evidence="1 4" id="KW-0963">Cytoplasm</keyword>
<dbReference type="PIRSF" id="PIRSF037208">
    <property type="entry name" value="ATE_pro_prd"/>
    <property type="match status" value="1"/>
</dbReference>
<keyword evidence="8" id="KW-1185">Reference proteome</keyword>
<dbReference type="GO" id="GO:0008914">
    <property type="term" value="F:leucyl-tRNA--protein transferase activity"/>
    <property type="evidence" value="ECO:0007669"/>
    <property type="project" value="UniProtKB-UniRule"/>
</dbReference>
<protein>
    <recommendedName>
        <fullName evidence="4">Aspartate/glutamate leucyltransferase</fullName>
        <ecNumber evidence="4">2.3.2.29</ecNumber>
    </recommendedName>
</protein>
<keyword evidence="2 4" id="KW-0808">Transferase</keyword>
<proteinExistence type="inferred from homology"/>
<dbReference type="NCBIfam" id="NF002341">
    <property type="entry name" value="PRK01305.1-1"/>
    <property type="match status" value="1"/>
</dbReference>
<evidence type="ECO:0000313" key="7">
    <source>
        <dbReference type="EMBL" id="KXU39199.1"/>
    </source>
</evidence>
<dbReference type="EMBL" id="LSZO01000034">
    <property type="protein sequence ID" value="KXU39199.1"/>
    <property type="molecule type" value="Genomic_DNA"/>
</dbReference>
<accession>A0A139SX92</accession>
<keyword evidence="3 4" id="KW-0012">Acyltransferase</keyword>
<dbReference type="Pfam" id="PF04377">
    <property type="entry name" value="ATE_C"/>
    <property type="match status" value="1"/>
</dbReference>
<dbReference type="RefSeq" id="WP_068387150.1">
    <property type="nucleotide sequence ID" value="NZ_LSZO01000034.1"/>
</dbReference>
<evidence type="ECO:0000313" key="8">
    <source>
        <dbReference type="Proteomes" id="UP000072660"/>
    </source>
</evidence>
<dbReference type="GO" id="GO:0004057">
    <property type="term" value="F:arginyl-tRNA--protein transferase activity"/>
    <property type="evidence" value="ECO:0007669"/>
    <property type="project" value="InterPro"/>
</dbReference>
<dbReference type="HAMAP" id="MF_00689">
    <property type="entry name" value="Bpt"/>
    <property type="match status" value="1"/>
</dbReference>
<dbReference type="InterPro" id="IPR030700">
    <property type="entry name" value="N-end_Aminoacyl_Trfase"/>
</dbReference>
<dbReference type="InterPro" id="IPR017138">
    <property type="entry name" value="Asp_Glu_LeuTrfase"/>
</dbReference>
<dbReference type="GO" id="GO:0005737">
    <property type="term" value="C:cytoplasm"/>
    <property type="evidence" value="ECO:0007669"/>
    <property type="project" value="UniProtKB-SubCell"/>
</dbReference>
<evidence type="ECO:0000256" key="3">
    <source>
        <dbReference type="ARBA" id="ARBA00023315"/>
    </source>
</evidence>
<dbReference type="InterPro" id="IPR007471">
    <property type="entry name" value="N-end_Aminoacyl_Trfase_N"/>
</dbReference>
<dbReference type="OrthoDB" id="9782022at2"/>
<evidence type="ECO:0000256" key="2">
    <source>
        <dbReference type="ARBA" id="ARBA00022679"/>
    </source>
</evidence>
<comment type="function">
    <text evidence="4">Functions in the N-end rule pathway of protein degradation where it conjugates Leu from its aminoacyl-tRNA to the N-termini of proteins containing an N-terminal aspartate or glutamate.</text>
</comment>
<dbReference type="InterPro" id="IPR007472">
    <property type="entry name" value="N-end_Aminoacyl_Trfase_C"/>
</dbReference>
<dbReference type="NCBIfam" id="NF002342">
    <property type="entry name" value="PRK01305.1-3"/>
    <property type="match status" value="1"/>
</dbReference>
<evidence type="ECO:0000259" key="6">
    <source>
        <dbReference type="Pfam" id="PF04377"/>
    </source>
</evidence>
<dbReference type="PANTHER" id="PTHR21367">
    <property type="entry name" value="ARGININE-TRNA-PROTEIN TRANSFERASE 1"/>
    <property type="match status" value="1"/>
</dbReference>
<name>A0A139SX92_9GAMM</name>
<comment type="subcellular location">
    <subcellularLocation>
        <location evidence="4">Cytoplasm</location>
    </subcellularLocation>
</comment>
<comment type="catalytic activity">
    <reaction evidence="4">
        <text>N-terminal L-glutamyl-[protein] + L-leucyl-tRNA(Leu) = N-terminal L-leucyl-L-glutamyl-[protein] + tRNA(Leu) + H(+)</text>
        <dbReference type="Rhea" id="RHEA:50412"/>
        <dbReference type="Rhea" id="RHEA-COMP:9613"/>
        <dbReference type="Rhea" id="RHEA-COMP:9622"/>
        <dbReference type="Rhea" id="RHEA-COMP:12664"/>
        <dbReference type="Rhea" id="RHEA-COMP:12668"/>
        <dbReference type="ChEBI" id="CHEBI:15378"/>
        <dbReference type="ChEBI" id="CHEBI:64721"/>
        <dbReference type="ChEBI" id="CHEBI:78442"/>
        <dbReference type="ChEBI" id="CHEBI:78494"/>
        <dbReference type="ChEBI" id="CHEBI:133041"/>
        <dbReference type="EC" id="2.3.2.29"/>
    </reaction>
</comment>
<reference evidence="7 8" key="1">
    <citation type="submission" date="2016-02" db="EMBL/GenBank/DDBJ databases">
        <authorList>
            <person name="Wen L."/>
            <person name="He K."/>
            <person name="Yang H."/>
        </authorList>
    </citation>
    <scope>NUCLEOTIDE SEQUENCE [LARGE SCALE GENOMIC DNA]</scope>
    <source>
        <strain evidence="7 8">CV58</strain>
    </source>
</reference>
<feature type="domain" description="N-end aminoacyl transferase N-terminal" evidence="5">
    <location>
        <begin position="15"/>
        <end position="85"/>
    </location>
</feature>
<evidence type="ECO:0000256" key="4">
    <source>
        <dbReference type="HAMAP-Rule" id="MF_00689"/>
    </source>
</evidence>
<dbReference type="NCBIfam" id="NF002346">
    <property type="entry name" value="PRK01305.2-3"/>
    <property type="match status" value="1"/>
</dbReference>
<dbReference type="Proteomes" id="UP000072660">
    <property type="component" value="Unassembled WGS sequence"/>
</dbReference>
<gene>
    <name evidence="4" type="primary">bpt</name>
    <name evidence="7" type="ORF">AXE65_09830</name>
</gene>
<organism evidence="7 8">
    <name type="scientific">Ventosimonas gracilis</name>
    <dbReference type="NCBI Taxonomy" id="1680762"/>
    <lineage>
        <taxon>Bacteria</taxon>
        <taxon>Pseudomonadati</taxon>
        <taxon>Pseudomonadota</taxon>
        <taxon>Gammaproteobacteria</taxon>
        <taxon>Pseudomonadales</taxon>
        <taxon>Ventosimonadaceae</taxon>
        <taxon>Ventosimonas</taxon>
    </lineage>
</organism>
<comment type="catalytic activity">
    <reaction evidence="4">
        <text>N-terminal L-aspartyl-[protein] + L-leucyl-tRNA(Leu) = N-terminal L-leucyl-L-aspartyl-[protein] + tRNA(Leu) + H(+)</text>
        <dbReference type="Rhea" id="RHEA:50420"/>
        <dbReference type="Rhea" id="RHEA-COMP:9613"/>
        <dbReference type="Rhea" id="RHEA-COMP:9622"/>
        <dbReference type="Rhea" id="RHEA-COMP:12669"/>
        <dbReference type="Rhea" id="RHEA-COMP:12674"/>
        <dbReference type="ChEBI" id="CHEBI:15378"/>
        <dbReference type="ChEBI" id="CHEBI:64720"/>
        <dbReference type="ChEBI" id="CHEBI:78442"/>
        <dbReference type="ChEBI" id="CHEBI:78494"/>
        <dbReference type="ChEBI" id="CHEBI:133042"/>
        <dbReference type="EC" id="2.3.2.29"/>
    </reaction>
</comment>
<dbReference type="EC" id="2.3.2.29" evidence="4"/>
<dbReference type="GO" id="GO:0071596">
    <property type="term" value="P:ubiquitin-dependent protein catabolic process via the N-end rule pathway"/>
    <property type="evidence" value="ECO:0007669"/>
    <property type="project" value="InterPro"/>
</dbReference>